<gene>
    <name evidence="1" type="ORF">PEX2_064820</name>
</gene>
<dbReference type="VEuPathDB" id="FungiDB:PEXP_013410"/>
<reference evidence="1 2" key="1">
    <citation type="journal article" date="2015" name="Mol. Plant Microbe Interact.">
        <title>Genome, transcriptome, and functional analyses of Penicillium expansum provide new insights into secondary metabolism and pathogenicity.</title>
        <authorList>
            <person name="Ballester A.R."/>
            <person name="Marcet-Houben M."/>
            <person name="Levin E."/>
            <person name="Sela N."/>
            <person name="Selma-Lazaro C."/>
            <person name="Carmona L."/>
            <person name="Wisniewski M."/>
            <person name="Droby S."/>
            <person name="Gonzalez-Candelas L."/>
            <person name="Gabaldon T."/>
        </authorList>
    </citation>
    <scope>NUCLEOTIDE SEQUENCE [LARGE SCALE GENOMIC DNA]</scope>
    <source>
        <strain evidence="1 2">MD-8</strain>
    </source>
</reference>
<evidence type="ECO:0000313" key="1">
    <source>
        <dbReference type="EMBL" id="KGO52020.1"/>
    </source>
</evidence>
<sequence length="97" mass="10640">MGKTNSALNAFITGIPDDKLSGFKDIIYALYKDTNFTLVHEGPTTSYPQCHDIYIQANIDSALKKEAKINVAKALVPTDGLWSPQQIRQALLSSSAR</sequence>
<proteinExistence type="predicted"/>
<dbReference type="PhylomeDB" id="A0A0A2JI86"/>
<protein>
    <submittedName>
        <fullName evidence="1">Uncharacterized protein</fullName>
    </submittedName>
</protein>
<comment type="caution">
    <text evidence="1">The sequence shown here is derived from an EMBL/GenBank/DDBJ whole genome shotgun (WGS) entry which is preliminary data.</text>
</comment>
<dbReference type="Proteomes" id="UP000030143">
    <property type="component" value="Unassembled WGS sequence"/>
</dbReference>
<dbReference type="OrthoDB" id="3521506at2759"/>
<keyword evidence="2" id="KW-1185">Reference proteome</keyword>
<name>A0A0A2JI86_PENEN</name>
<evidence type="ECO:0000313" key="2">
    <source>
        <dbReference type="Proteomes" id="UP000030143"/>
    </source>
</evidence>
<dbReference type="GeneID" id="27679173"/>
<dbReference type="RefSeq" id="XP_016594818.1">
    <property type="nucleotide sequence ID" value="XM_016743753.1"/>
</dbReference>
<dbReference type="EMBL" id="JQFZ01000275">
    <property type="protein sequence ID" value="KGO52020.1"/>
    <property type="molecule type" value="Genomic_DNA"/>
</dbReference>
<accession>A0A0A2JI86</accession>
<dbReference type="AlphaFoldDB" id="A0A0A2JI86"/>
<organism evidence="1 2">
    <name type="scientific">Penicillium expansum</name>
    <name type="common">Blue mold rot fungus</name>
    <dbReference type="NCBI Taxonomy" id="27334"/>
    <lineage>
        <taxon>Eukaryota</taxon>
        <taxon>Fungi</taxon>
        <taxon>Dikarya</taxon>
        <taxon>Ascomycota</taxon>
        <taxon>Pezizomycotina</taxon>
        <taxon>Eurotiomycetes</taxon>
        <taxon>Eurotiomycetidae</taxon>
        <taxon>Eurotiales</taxon>
        <taxon>Aspergillaceae</taxon>
        <taxon>Penicillium</taxon>
    </lineage>
</organism>
<dbReference type="HOGENOM" id="CLU_2347389_0_0_1"/>